<keyword evidence="3" id="KW-1185">Reference proteome</keyword>
<keyword evidence="1" id="KW-0472">Membrane</keyword>
<dbReference type="EMBL" id="JACAZI010000031">
    <property type="protein sequence ID" value="KAF7332944.1"/>
    <property type="molecule type" value="Genomic_DNA"/>
</dbReference>
<gene>
    <name evidence="2" type="ORF">MVEN_02400300</name>
</gene>
<keyword evidence="1" id="KW-1133">Transmembrane helix</keyword>
<comment type="caution">
    <text evidence="2">The sequence shown here is derived from an EMBL/GenBank/DDBJ whole genome shotgun (WGS) entry which is preliminary data.</text>
</comment>
<name>A0A8H6X2N5_9AGAR</name>
<sequence>MVQLFRSLASLYTLVCVLSVLQLALGLWTLISSGFGFWEAGVSQVALVVSAVYTLVLFFLLRKYQRRPGHKMSRVHDHMKFLAFMFFFWLFFEYIAAFCLFARGFETVLTPCSANWFLSTHCSPLALGMVLPLVNCAIALCARRRIFVRARAIHGEEMVVLPTPPQPVKRVPAWELGSLAELEAGYSQPASVTI</sequence>
<organism evidence="2 3">
    <name type="scientific">Mycena venus</name>
    <dbReference type="NCBI Taxonomy" id="2733690"/>
    <lineage>
        <taxon>Eukaryota</taxon>
        <taxon>Fungi</taxon>
        <taxon>Dikarya</taxon>
        <taxon>Basidiomycota</taxon>
        <taxon>Agaricomycotina</taxon>
        <taxon>Agaricomycetes</taxon>
        <taxon>Agaricomycetidae</taxon>
        <taxon>Agaricales</taxon>
        <taxon>Marasmiineae</taxon>
        <taxon>Mycenaceae</taxon>
        <taxon>Mycena</taxon>
    </lineage>
</organism>
<evidence type="ECO:0000313" key="2">
    <source>
        <dbReference type="EMBL" id="KAF7332944.1"/>
    </source>
</evidence>
<evidence type="ECO:0000256" key="1">
    <source>
        <dbReference type="SAM" id="Phobius"/>
    </source>
</evidence>
<dbReference type="AlphaFoldDB" id="A0A8H6X2N5"/>
<reference evidence="2" key="1">
    <citation type="submission" date="2020-05" db="EMBL/GenBank/DDBJ databases">
        <title>Mycena genomes resolve the evolution of fungal bioluminescence.</title>
        <authorList>
            <person name="Tsai I.J."/>
        </authorList>
    </citation>
    <scope>NUCLEOTIDE SEQUENCE</scope>
    <source>
        <strain evidence="2">CCC161011</strain>
    </source>
</reference>
<feature type="transmembrane region" description="Helical" evidence="1">
    <location>
        <begin position="12"/>
        <end position="31"/>
    </location>
</feature>
<dbReference type="Proteomes" id="UP000620124">
    <property type="component" value="Unassembled WGS sequence"/>
</dbReference>
<proteinExistence type="predicted"/>
<accession>A0A8H6X2N5</accession>
<evidence type="ECO:0000313" key="3">
    <source>
        <dbReference type="Proteomes" id="UP000620124"/>
    </source>
</evidence>
<feature type="transmembrane region" description="Helical" evidence="1">
    <location>
        <begin position="81"/>
        <end position="105"/>
    </location>
</feature>
<dbReference type="OrthoDB" id="3049726at2759"/>
<keyword evidence="1" id="KW-0812">Transmembrane</keyword>
<protein>
    <submittedName>
        <fullName evidence="2">Uncharacterized protein</fullName>
    </submittedName>
</protein>
<feature type="transmembrane region" description="Helical" evidence="1">
    <location>
        <begin position="37"/>
        <end position="61"/>
    </location>
</feature>
<feature type="transmembrane region" description="Helical" evidence="1">
    <location>
        <begin position="125"/>
        <end position="142"/>
    </location>
</feature>